<evidence type="ECO:0000259" key="3">
    <source>
        <dbReference type="SMART" id="SM00355"/>
    </source>
</evidence>
<comment type="caution">
    <text evidence="4">The sequence shown here is derived from an EMBL/GenBank/DDBJ whole genome shotgun (WGS) entry which is preliminary data.</text>
</comment>
<organism evidence="4 5">
    <name type="scientific">Triparma laevis f. inornata</name>
    <dbReference type="NCBI Taxonomy" id="1714386"/>
    <lineage>
        <taxon>Eukaryota</taxon>
        <taxon>Sar</taxon>
        <taxon>Stramenopiles</taxon>
        <taxon>Ochrophyta</taxon>
        <taxon>Bolidophyceae</taxon>
        <taxon>Parmales</taxon>
        <taxon>Triparmaceae</taxon>
        <taxon>Triparma</taxon>
    </lineage>
</organism>
<feature type="domain" description="C2H2-type" evidence="3">
    <location>
        <begin position="48"/>
        <end position="71"/>
    </location>
</feature>
<sequence length="655" mass="74410">MMLVLLPRMILRMMIGWMIQWQVWRAAKEASDLKMHKQGVHDIGVVWHQCDSCDHKAKKAGNLKKHKQGVHNIGVVWHQCDSCDHKAKKAGNLKKHKQHVHNIDVLWHNCDLARPNSLDLNNFSPTSSPIPLGTRPEDIPTTPPTKDLNRMPLPTPIKQFKKRESPRFQMQPCLKVLLGRFGWQADVDSPSPWGKVTCAMSKMLDFESKLALNSVSQEARRLMRPKTGLDASYFWIHFDAGEDDDVNGGALKVDRFGGLKSINPPTRSLHSPPHPFNLASLGARFTFRRVALAVLQSCCKHCGGAKEKLFFNAFICEMTCRECWHEGGELCSITYAQAKLPISAHDFTTDFCDDGKIFKHKTDDSNLIWALGHSNATLTICSYPMALKHAIDQKGEYEVFRHIDTAKKALEIKMMTLKDKGGVQTHSRGIGSTQVNLAQRNQAFHSKGQLWYYMNQLGLYYLPRPGTVLKREIKVLVSDMRLQNCENLEVVTPNLYKGLMYAIPAAHVHRDHLFTAAIIGVAKHCCMISMFDELTEEDKNLLYAKDVLEKPPLFKFGQSQTKAIRSCNTRILGILDDNQNKPIIESDAIVFINDFELTITDLEFRKQIDVANPSLAKYDAVLQNVHEYKTYTTIKNCDVIELPFEYHGEWDSDDD</sequence>
<dbReference type="SMART" id="SM00355">
    <property type="entry name" value="ZnF_C2H2"/>
    <property type="match status" value="2"/>
</dbReference>
<dbReference type="AlphaFoldDB" id="A0A9W7AQV4"/>
<feature type="chain" id="PRO_5040718911" description="C2H2-type domain-containing protein" evidence="2">
    <location>
        <begin position="27"/>
        <end position="655"/>
    </location>
</feature>
<accession>A0A9W7AQV4</accession>
<evidence type="ECO:0000256" key="1">
    <source>
        <dbReference type="SAM" id="MobiDB-lite"/>
    </source>
</evidence>
<feature type="signal peptide" evidence="2">
    <location>
        <begin position="1"/>
        <end position="26"/>
    </location>
</feature>
<dbReference type="Proteomes" id="UP001162640">
    <property type="component" value="Unassembled WGS sequence"/>
</dbReference>
<feature type="domain" description="C2H2-type" evidence="3">
    <location>
        <begin position="78"/>
        <end position="101"/>
    </location>
</feature>
<protein>
    <recommendedName>
        <fullName evidence="3">C2H2-type domain-containing protein</fullName>
    </recommendedName>
</protein>
<evidence type="ECO:0000313" key="5">
    <source>
        <dbReference type="Proteomes" id="UP001162640"/>
    </source>
</evidence>
<gene>
    <name evidence="4" type="ORF">TL16_g05874</name>
</gene>
<evidence type="ECO:0000313" key="4">
    <source>
        <dbReference type="EMBL" id="GMH72280.1"/>
    </source>
</evidence>
<proteinExistence type="predicted"/>
<dbReference type="InterPro" id="IPR013087">
    <property type="entry name" value="Znf_C2H2_type"/>
</dbReference>
<name>A0A9W7AQV4_9STRA</name>
<reference evidence="5" key="1">
    <citation type="journal article" date="2023" name="Commun. Biol.">
        <title>Genome analysis of Parmales, the sister group of diatoms, reveals the evolutionary specialization of diatoms from phago-mixotrophs to photoautotrophs.</title>
        <authorList>
            <person name="Ban H."/>
            <person name="Sato S."/>
            <person name="Yoshikawa S."/>
            <person name="Yamada K."/>
            <person name="Nakamura Y."/>
            <person name="Ichinomiya M."/>
            <person name="Sato N."/>
            <person name="Blanc-Mathieu R."/>
            <person name="Endo H."/>
            <person name="Kuwata A."/>
            <person name="Ogata H."/>
        </authorList>
    </citation>
    <scope>NUCLEOTIDE SEQUENCE [LARGE SCALE GENOMIC DNA]</scope>
</reference>
<dbReference type="Gene3D" id="3.30.160.60">
    <property type="entry name" value="Classic Zinc Finger"/>
    <property type="match status" value="1"/>
</dbReference>
<feature type="region of interest" description="Disordered" evidence="1">
    <location>
        <begin position="126"/>
        <end position="152"/>
    </location>
</feature>
<keyword evidence="2" id="KW-0732">Signal</keyword>
<dbReference type="EMBL" id="BLQM01000174">
    <property type="protein sequence ID" value="GMH72280.1"/>
    <property type="molecule type" value="Genomic_DNA"/>
</dbReference>
<evidence type="ECO:0000256" key="2">
    <source>
        <dbReference type="SAM" id="SignalP"/>
    </source>
</evidence>